<evidence type="ECO:0000313" key="7">
    <source>
        <dbReference type="Proteomes" id="UP001054252"/>
    </source>
</evidence>
<dbReference type="InterPro" id="IPR051965">
    <property type="entry name" value="ChromReg_NeuronalGeneExpr"/>
</dbReference>
<evidence type="ECO:0000259" key="5">
    <source>
        <dbReference type="PROSITE" id="PS50118"/>
    </source>
</evidence>
<dbReference type="PROSITE" id="PS50118">
    <property type="entry name" value="HMG_BOX_2"/>
    <property type="match status" value="1"/>
</dbReference>
<protein>
    <recommendedName>
        <fullName evidence="5">HMG box domain-containing protein</fullName>
    </recommendedName>
</protein>
<dbReference type="Gene3D" id="1.10.30.10">
    <property type="entry name" value="High mobility group box domain"/>
    <property type="match status" value="1"/>
</dbReference>
<dbReference type="Proteomes" id="UP001054252">
    <property type="component" value="Unassembled WGS sequence"/>
</dbReference>
<dbReference type="GO" id="GO:0010468">
    <property type="term" value="P:regulation of gene expression"/>
    <property type="evidence" value="ECO:0007669"/>
    <property type="project" value="TreeGrafter"/>
</dbReference>
<feature type="region of interest" description="Disordered" evidence="4">
    <location>
        <begin position="90"/>
        <end position="109"/>
    </location>
</feature>
<keyword evidence="1 3" id="KW-0238">DNA-binding</keyword>
<reference evidence="6 7" key="1">
    <citation type="journal article" date="2021" name="Commun. Biol.">
        <title>The genome of Shorea leprosula (Dipterocarpaceae) highlights the ecological relevance of drought in aseasonal tropical rainforests.</title>
        <authorList>
            <person name="Ng K.K.S."/>
            <person name="Kobayashi M.J."/>
            <person name="Fawcett J.A."/>
            <person name="Hatakeyama M."/>
            <person name="Paape T."/>
            <person name="Ng C.H."/>
            <person name="Ang C.C."/>
            <person name="Tnah L.H."/>
            <person name="Lee C.T."/>
            <person name="Nishiyama T."/>
            <person name="Sese J."/>
            <person name="O'Brien M.J."/>
            <person name="Copetti D."/>
            <person name="Mohd Noor M.I."/>
            <person name="Ong R.C."/>
            <person name="Putra M."/>
            <person name="Sireger I.Z."/>
            <person name="Indrioko S."/>
            <person name="Kosugi Y."/>
            <person name="Izuno A."/>
            <person name="Isagi Y."/>
            <person name="Lee S.L."/>
            <person name="Shimizu K.K."/>
        </authorList>
    </citation>
    <scope>NUCLEOTIDE SEQUENCE [LARGE SCALE GENOMIC DNA]</scope>
    <source>
        <strain evidence="6">214</strain>
    </source>
</reference>
<dbReference type="SUPFAM" id="SSF47095">
    <property type="entry name" value="HMG-box"/>
    <property type="match status" value="1"/>
</dbReference>
<dbReference type="GO" id="GO:0005634">
    <property type="term" value="C:nucleus"/>
    <property type="evidence" value="ECO:0007669"/>
    <property type="project" value="UniProtKB-UniRule"/>
</dbReference>
<sequence length="261" mass="29733">MYGWSSSSMAESLNMEAISQNNSPSTPFPPTPLQLSGFLNGDTIQVEGETGDLQFSMKFNVQTKHASKDNFHFPHTNSLENIYTRQDSSFGSFTTPNSTHKVEERSAETEPLMVLENQGTEETAKSDATKRDVIMTRLKSGVMSPVKYFPRAFVNEHGDSRYSSKVKPKKKRRVKREVVLEKMIQRHSFPVRPCSSYAFFVVATWGLVESSSFGEASKKLSQMWCKLPCRDKKIYKDMAVKDSTRYKRQCMLLKSQHQNAK</sequence>
<evidence type="ECO:0000313" key="6">
    <source>
        <dbReference type="EMBL" id="GKV45516.1"/>
    </source>
</evidence>
<feature type="DNA-binding region" description="HMG box" evidence="3">
    <location>
        <begin position="190"/>
        <end position="254"/>
    </location>
</feature>
<gene>
    <name evidence="6" type="ORF">SLEP1_g52587</name>
</gene>
<evidence type="ECO:0000256" key="2">
    <source>
        <dbReference type="ARBA" id="ARBA00023242"/>
    </source>
</evidence>
<comment type="caution">
    <text evidence="6">The sequence shown here is derived from an EMBL/GenBank/DDBJ whole genome shotgun (WGS) entry which is preliminary data.</text>
</comment>
<dbReference type="InterPro" id="IPR009071">
    <property type="entry name" value="HMG_box_dom"/>
</dbReference>
<dbReference type="EMBL" id="BPVZ01000195">
    <property type="protein sequence ID" value="GKV45516.1"/>
    <property type="molecule type" value="Genomic_DNA"/>
</dbReference>
<dbReference type="PANTHER" id="PTHR46040">
    <property type="entry name" value="HIGH MOBILITY GROUP PROTEIN 2"/>
    <property type="match status" value="1"/>
</dbReference>
<proteinExistence type="predicted"/>
<evidence type="ECO:0000256" key="4">
    <source>
        <dbReference type="SAM" id="MobiDB-lite"/>
    </source>
</evidence>
<organism evidence="6 7">
    <name type="scientific">Rubroshorea leprosula</name>
    <dbReference type="NCBI Taxonomy" id="152421"/>
    <lineage>
        <taxon>Eukaryota</taxon>
        <taxon>Viridiplantae</taxon>
        <taxon>Streptophyta</taxon>
        <taxon>Embryophyta</taxon>
        <taxon>Tracheophyta</taxon>
        <taxon>Spermatophyta</taxon>
        <taxon>Magnoliopsida</taxon>
        <taxon>eudicotyledons</taxon>
        <taxon>Gunneridae</taxon>
        <taxon>Pentapetalae</taxon>
        <taxon>rosids</taxon>
        <taxon>malvids</taxon>
        <taxon>Malvales</taxon>
        <taxon>Dipterocarpaceae</taxon>
        <taxon>Rubroshorea</taxon>
    </lineage>
</organism>
<feature type="domain" description="HMG box" evidence="5">
    <location>
        <begin position="190"/>
        <end position="254"/>
    </location>
</feature>
<accession>A0AAV5M6Q6</accession>
<name>A0AAV5M6Q6_9ROSI</name>
<dbReference type="Pfam" id="PF09011">
    <property type="entry name" value="HMG_box_2"/>
    <property type="match status" value="1"/>
</dbReference>
<evidence type="ECO:0000256" key="1">
    <source>
        <dbReference type="ARBA" id="ARBA00023125"/>
    </source>
</evidence>
<dbReference type="PANTHER" id="PTHR46040:SF3">
    <property type="entry name" value="HIGH MOBILITY GROUP PROTEIN 2"/>
    <property type="match status" value="1"/>
</dbReference>
<feature type="compositionally biased region" description="Polar residues" evidence="4">
    <location>
        <begin position="90"/>
        <end position="99"/>
    </location>
</feature>
<keyword evidence="7" id="KW-1185">Reference proteome</keyword>
<dbReference type="AlphaFoldDB" id="A0AAV5M6Q6"/>
<dbReference type="InterPro" id="IPR036910">
    <property type="entry name" value="HMG_box_dom_sf"/>
</dbReference>
<evidence type="ECO:0000256" key="3">
    <source>
        <dbReference type="PROSITE-ProRule" id="PRU00267"/>
    </source>
</evidence>
<keyword evidence="2 3" id="KW-0539">Nucleus</keyword>
<dbReference type="GO" id="GO:0003677">
    <property type="term" value="F:DNA binding"/>
    <property type="evidence" value="ECO:0007669"/>
    <property type="project" value="UniProtKB-UniRule"/>
</dbReference>